<proteinExistence type="predicted"/>
<dbReference type="Proteomes" id="UP000077202">
    <property type="component" value="Unassembled WGS sequence"/>
</dbReference>
<dbReference type="InterPro" id="IPR036758">
    <property type="entry name" value="At5g01610-like"/>
</dbReference>
<name>A0A176VSZ7_MARPO</name>
<dbReference type="InterPro" id="IPR007493">
    <property type="entry name" value="DUF538"/>
</dbReference>
<gene>
    <name evidence="2" type="ORF">AXG93_285s1390</name>
</gene>
<dbReference type="PANTHER" id="PTHR31676">
    <property type="entry name" value="T31J12.3 PROTEIN-RELATED"/>
    <property type="match status" value="1"/>
</dbReference>
<evidence type="ECO:0000313" key="2">
    <source>
        <dbReference type="EMBL" id="OAE23481.1"/>
    </source>
</evidence>
<organism evidence="2 3">
    <name type="scientific">Marchantia polymorpha subsp. ruderalis</name>
    <dbReference type="NCBI Taxonomy" id="1480154"/>
    <lineage>
        <taxon>Eukaryota</taxon>
        <taxon>Viridiplantae</taxon>
        <taxon>Streptophyta</taxon>
        <taxon>Embryophyta</taxon>
        <taxon>Marchantiophyta</taxon>
        <taxon>Marchantiopsida</taxon>
        <taxon>Marchantiidae</taxon>
        <taxon>Marchantiales</taxon>
        <taxon>Marchantiaceae</taxon>
        <taxon>Marchantia</taxon>
    </lineage>
</organism>
<reference evidence="2" key="1">
    <citation type="submission" date="2016-03" db="EMBL/GenBank/DDBJ databases">
        <title>Mechanisms controlling the formation of the plant cell surface in tip-growing cells are functionally conserved among land plants.</title>
        <authorList>
            <person name="Honkanen S."/>
            <person name="Jones V.A."/>
            <person name="Morieri G."/>
            <person name="Champion C."/>
            <person name="Hetherington A.J."/>
            <person name="Kelly S."/>
            <person name="Saint-Marcoux D."/>
            <person name="Proust H."/>
            <person name="Prescott H."/>
            <person name="Dolan L."/>
        </authorList>
    </citation>
    <scope>NUCLEOTIDE SEQUENCE [LARGE SCALE GENOMIC DNA]</scope>
    <source>
        <tissue evidence="2">Whole gametophyte</tissue>
    </source>
</reference>
<evidence type="ECO:0000313" key="3">
    <source>
        <dbReference type="Proteomes" id="UP000077202"/>
    </source>
</evidence>
<accession>A0A176VSZ7</accession>
<dbReference type="AlphaFoldDB" id="A0A176VSZ7"/>
<sequence>MLGVRSATRGAGCSQFRRLLITLISLVSVSSALRLVSAGDGYKDAYEQLVEYGFPTGLLPNTVTGYTLEDDGKFAVFLQDKCNVYIPGEFPVTYSKTITGVLSYGSLKNLNGISVKAYYFWWSINAITVVNGNLVFEVGLLTAKYQFRHGQQNVMSVRSSQWELHSTYQLGIVIQLVPLKLRKDYL</sequence>
<dbReference type="Gene3D" id="2.30.240.10">
    <property type="entry name" value="At5g01610-like"/>
    <property type="match status" value="1"/>
</dbReference>
<keyword evidence="3" id="KW-1185">Reference proteome</keyword>
<protein>
    <recommendedName>
        <fullName evidence="4">DUF538 domain-containing protein</fullName>
    </recommendedName>
</protein>
<dbReference type="PANTHER" id="PTHR31676:SF76">
    <property type="entry name" value="OS05G0362300 PROTEIN"/>
    <property type="match status" value="1"/>
</dbReference>
<evidence type="ECO:0000256" key="1">
    <source>
        <dbReference type="SAM" id="SignalP"/>
    </source>
</evidence>
<keyword evidence="1" id="KW-0732">Signal</keyword>
<evidence type="ECO:0008006" key="4">
    <source>
        <dbReference type="Google" id="ProtNLM"/>
    </source>
</evidence>
<feature type="chain" id="PRO_5008052029" description="DUF538 domain-containing protein" evidence="1">
    <location>
        <begin position="33"/>
        <end position="186"/>
    </location>
</feature>
<feature type="signal peptide" evidence="1">
    <location>
        <begin position="1"/>
        <end position="32"/>
    </location>
</feature>
<dbReference type="EMBL" id="LVLJ01002837">
    <property type="protein sequence ID" value="OAE23481.1"/>
    <property type="molecule type" value="Genomic_DNA"/>
</dbReference>
<comment type="caution">
    <text evidence="2">The sequence shown here is derived from an EMBL/GenBank/DDBJ whole genome shotgun (WGS) entry which is preliminary data.</text>
</comment>
<dbReference type="Pfam" id="PF04398">
    <property type="entry name" value="DUF538"/>
    <property type="match status" value="1"/>
</dbReference>
<dbReference type="SUPFAM" id="SSF141562">
    <property type="entry name" value="At5g01610-like"/>
    <property type="match status" value="1"/>
</dbReference>